<keyword evidence="12" id="KW-1133">Transmembrane helix</keyword>
<dbReference type="SMART" id="SM00388">
    <property type="entry name" value="HisKA"/>
    <property type="match status" value="1"/>
</dbReference>
<evidence type="ECO:0000256" key="7">
    <source>
        <dbReference type="ARBA" id="ARBA00022840"/>
    </source>
</evidence>
<evidence type="ECO:0000256" key="12">
    <source>
        <dbReference type="SAM" id="Phobius"/>
    </source>
</evidence>
<proteinExistence type="predicted"/>
<evidence type="ECO:0000256" key="10">
    <source>
        <dbReference type="ARBA" id="ARBA00068150"/>
    </source>
</evidence>
<evidence type="ECO:0000256" key="5">
    <source>
        <dbReference type="ARBA" id="ARBA00022741"/>
    </source>
</evidence>
<keyword evidence="12" id="KW-0472">Membrane</keyword>
<dbReference type="FunFam" id="3.30.565.10:FF:000010">
    <property type="entry name" value="Sensor histidine kinase RcsC"/>
    <property type="match status" value="1"/>
</dbReference>
<name>A0AB38YF54_9GAMM</name>
<protein>
    <recommendedName>
        <fullName evidence="10">Sensory/regulatory protein RpfC</fullName>
        <ecNumber evidence="2">2.7.13.3</ecNumber>
    </recommendedName>
</protein>
<dbReference type="Pfam" id="PF00072">
    <property type="entry name" value="Response_reg"/>
    <property type="match status" value="1"/>
</dbReference>
<dbReference type="PRINTS" id="PR00344">
    <property type="entry name" value="BCTRLSENSOR"/>
</dbReference>
<dbReference type="Gene3D" id="3.40.50.2300">
    <property type="match status" value="1"/>
</dbReference>
<dbReference type="SUPFAM" id="SSF52172">
    <property type="entry name" value="CheY-like"/>
    <property type="match status" value="1"/>
</dbReference>
<dbReference type="InterPro" id="IPR005467">
    <property type="entry name" value="His_kinase_dom"/>
</dbReference>
<dbReference type="PROSITE" id="PS50109">
    <property type="entry name" value="HIS_KIN"/>
    <property type="match status" value="1"/>
</dbReference>
<dbReference type="GO" id="GO:0000155">
    <property type="term" value="F:phosphorelay sensor kinase activity"/>
    <property type="evidence" value="ECO:0007669"/>
    <property type="project" value="InterPro"/>
</dbReference>
<keyword evidence="3 11" id="KW-0597">Phosphoprotein</keyword>
<dbReference type="SMART" id="SM00387">
    <property type="entry name" value="HATPase_c"/>
    <property type="match status" value="1"/>
</dbReference>
<dbReference type="AlphaFoldDB" id="A0AB38YF54"/>
<dbReference type="PANTHER" id="PTHR45339">
    <property type="entry name" value="HYBRID SIGNAL TRANSDUCTION HISTIDINE KINASE J"/>
    <property type="match status" value="1"/>
</dbReference>
<dbReference type="SUPFAM" id="SSF55874">
    <property type="entry name" value="ATPase domain of HSP90 chaperone/DNA topoisomerase II/histidine kinase"/>
    <property type="match status" value="1"/>
</dbReference>
<dbReference type="RefSeq" id="WP_304995263.1">
    <property type="nucleotide sequence ID" value="NZ_CP101717.1"/>
</dbReference>
<dbReference type="InterPro" id="IPR036097">
    <property type="entry name" value="HisK_dim/P_sf"/>
</dbReference>
<dbReference type="EC" id="2.7.13.3" evidence="2"/>
<evidence type="ECO:0000259" key="14">
    <source>
        <dbReference type="PROSITE" id="PS50110"/>
    </source>
</evidence>
<dbReference type="PANTHER" id="PTHR45339:SF1">
    <property type="entry name" value="HYBRID SIGNAL TRANSDUCTION HISTIDINE KINASE J"/>
    <property type="match status" value="1"/>
</dbReference>
<comment type="subunit">
    <text evidence="9">At low DSF concentrations, interacts with RpfF.</text>
</comment>
<dbReference type="GO" id="GO:0005524">
    <property type="term" value="F:ATP binding"/>
    <property type="evidence" value="ECO:0007669"/>
    <property type="project" value="UniProtKB-KW"/>
</dbReference>
<dbReference type="CDD" id="cd17546">
    <property type="entry name" value="REC_hyHK_CKI1_RcsC-like"/>
    <property type="match status" value="1"/>
</dbReference>
<dbReference type="SUPFAM" id="SSF47384">
    <property type="entry name" value="Homodimeric domain of signal transducing histidine kinase"/>
    <property type="match status" value="1"/>
</dbReference>
<feature type="modified residue" description="4-aspartylphosphate" evidence="11">
    <location>
        <position position="515"/>
    </location>
</feature>
<feature type="domain" description="Histidine kinase" evidence="13">
    <location>
        <begin position="221"/>
        <end position="445"/>
    </location>
</feature>
<dbReference type="InterPro" id="IPR036890">
    <property type="entry name" value="HATPase_C_sf"/>
</dbReference>
<dbReference type="InterPro" id="IPR001789">
    <property type="entry name" value="Sig_transdc_resp-reg_receiver"/>
</dbReference>
<accession>A0AB38YF54</accession>
<evidence type="ECO:0000313" key="15">
    <source>
        <dbReference type="EMBL" id="WLD57980.1"/>
    </source>
</evidence>
<dbReference type="Pfam" id="PF00512">
    <property type="entry name" value="HisKA"/>
    <property type="match status" value="1"/>
</dbReference>
<dbReference type="Pfam" id="PF02518">
    <property type="entry name" value="HATPase_c"/>
    <property type="match status" value="1"/>
</dbReference>
<evidence type="ECO:0000256" key="8">
    <source>
        <dbReference type="ARBA" id="ARBA00023012"/>
    </source>
</evidence>
<feature type="transmembrane region" description="Helical" evidence="12">
    <location>
        <begin position="173"/>
        <end position="196"/>
    </location>
</feature>
<dbReference type="InterPro" id="IPR003661">
    <property type="entry name" value="HisK_dim/P_dom"/>
</dbReference>
<dbReference type="PROSITE" id="PS50110">
    <property type="entry name" value="RESPONSE_REGULATORY"/>
    <property type="match status" value="1"/>
</dbReference>
<dbReference type="SMART" id="SM00448">
    <property type="entry name" value="REC"/>
    <property type="match status" value="1"/>
</dbReference>
<dbReference type="InterPro" id="IPR011006">
    <property type="entry name" value="CheY-like_superfamily"/>
</dbReference>
<evidence type="ECO:0000256" key="11">
    <source>
        <dbReference type="PROSITE-ProRule" id="PRU00169"/>
    </source>
</evidence>
<feature type="domain" description="Response regulatory" evidence="14">
    <location>
        <begin position="465"/>
        <end position="585"/>
    </location>
</feature>
<reference evidence="15" key="1">
    <citation type="submission" date="2022-07" db="EMBL/GenBank/DDBJ databases">
        <title>Complete genome sequence of Salinispirillum sp. LH10-3-1 capable of multiple carbohydrate inversion isolated from a soda lake.</title>
        <authorList>
            <person name="Liu J."/>
            <person name="Zhai Y."/>
            <person name="Zhang H."/>
            <person name="Yang H."/>
            <person name="Qu J."/>
            <person name="Li J."/>
        </authorList>
    </citation>
    <scope>NUCLEOTIDE SEQUENCE</scope>
    <source>
        <strain evidence="15">LH 10-3-1</strain>
    </source>
</reference>
<evidence type="ECO:0000256" key="3">
    <source>
        <dbReference type="ARBA" id="ARBA00022553"/>
    </source>
</evidence>
<keyword evidence="7" id="KW-0067">ATP-binding</keyword>
<evidence type="ECO:0000259" key="13">
    <source>
        <dbReference type="PROSITE" id="PS50109"/>
    </source>
</evidence>
<organism evidence="15">
    <name type="scientific">Salinispirillum sp. LH 10-3-1</name>
    <dbReference type="NCBI Taxonomy" id="2952525"/>
    <lineage>
        <taxon>Bacteria</taxon>
        <taxon>Pseudomonadati</taxon>
        <taxon>Pseudomonadota</taxon>
        <taxon>Gammaproteobacteria</taxon>
        <taxon>Oceanospirillales</taxon>
        <taxon>Saccharospirillaceae</taxon>
        <taxon>Salinispirillum</taxon>
    </lineage>
</organism>
<dbReference type="InterPro" id="IPR003594">
    <property type="entry name" value="HATPase_dom"/>
</dbReference>
<comment type="catalytic activity">
    <reaction evidence="1">
        <text>ATP + protein L-histidine = ADP + protein N-phospho-L-histidine.</text>
        <dbReference type="EC" id="2.7.13.3"/>
    </reaction>
</comment>
<evidence type="ECO:0000256" key="6">
    <source>
        <dbReference type="ARBA" id="ARBA00022777"/>
    </source>
</evidence>
<evidence type="ECO:0000256" key="2">
    <source>
        <dbReference type="ARBA" id="ARBA00012438"/>
    </source>
</evidence>
<keyword evidence="6" id="KW-0418">Kinase</keyword>
<keyword evidence="4" id="KW-0808">Transferase</keyword>
<dbReference type="EMBL" id="CP101717">
    <property type="protein sequence ID" value="WLD57980.1"/>
    <property type="molecule type" value="Genomic_DNA"/>
</dbReference>
<evidence type="ECO:0000256" key="9">
    <source>
        <dbReference type="ARBA" id="ARBA00064003"/>
    </source>
</evidence>
<dbReference type="Gene3D" id="1.10.287.130">
    <property type="match status" value="1"/>
</dbReference>
<sequence>MTWRWVRFSILGSLSLLLICLIIVGLWRVEQEIDTVAAVGQDELSWNVSRLELENQRFLFALNAFIATPETDQLGQVKLRLDILLHRLDLVRAVSARAILPDSHEQLLNATADMKRELEDLLPIVANLDQAHGIELLGYFRQFESRLFQLSQDYLYSASESSSLALAKLQDNYQWIVGLLAAGFIIIVLYSLIIIVEVRRSNRLRLMAESANDAKSRFLANMSHEMRTPLNGIIGLTELLQDTVLDKKQTSYLHTLSQTADNLLKHISDILDLSKIEAEQFQLESEDFELARSLQDMEGLVQAMLRQRRNTSTEFHLELAPNIPAYAHGDWHRLQQVILNLLSNSVKFTASGHITLRVRADVSLAQQINLRIEVEDTGVGVAEHFVPSLFAEFSQADVSTTREFGGTGLGLALSRRLARMMSGDLRFEPTSAGGARFVLTVSLGAGKAPSVDNRVGHLMRYDGLRVLVAEDNEVNQMVLRKMLGRMSIDVDVADNGATAIERVMENGPYHVILMDCHMPVLDGFSATETIRQHERDLGWPHQHIIAVTANALFGDRQRCLAAGMDQYLTKPFKQADLKDALNNVVLSHPPDSQRFSM</sequence>
<keyword evidence="12" id="KW-0812">Transmembrane</keyword>
<keyword evidence="5" id="KW-0547">Nucleotide-binding</keyword>
<gene>
    <name evidence="15" type="ORF">NFC81_14885</name>
</gene>
<dbReference type="Gene3D" id="3.30.565.10">
    <property type="entry name" value="Histidine kinase-like ATPase, C-terminal domain"/>
    <property type="match status" value="1"/>
</dbReference>
<dbReference type="CDD" id="cd00082">
    <property type="entry name" value="HisKA"/>
    <property type="match status" value="1"/>
</dbReference>
<dbReference type="FunFam" id="1.10.287.130:FF:000002">
    <property type="entry name" value="Two-component osmosensing histidine kinase"/>
    <property type="match status" value="1"/>
</dbReference>
<dbReference type="CDD" id="cd16922">
    <property type="entry name" value="HATPase_EvgS-ArcB-TorS-like"/>
    <property type="match status" value="1"/>
</dbReference>
<keyword evidence="8" id="KW-0902">Two-component regulatory system</keyword>
<dbReference type="InterPro" id="IPR004358">
    <property type="entry name" value="Sig_transdc_His_kin-like_C"/>
</dbReference>
<evidence type="ECO:0000256" key="1">
    <source>
        <dbReference type="ARBA" id="ARBA00000085"/>
    </source>
</evidence>
<evidence type="ECO:0000256" key="4">
    <source>
        <dbReference type="ARBA" id="ARBA00022679"/>
    </source>
</evidence>